<sequence length="128" mass="14636">MASILIIHQNAFLREGIKQFIEKEHPRFNVTTSGVLADHSLDGLTEEDLVMIDGSSAQPEVRVIIERLLKSNIRTAVWLPSENEEFCRIMLEKKCSGYLSADTDYDDLKYAFSVLLKNKTYVHHDLIP</sequence>
<evidence type="ECO:0000313" key="1">
    <source>
        <dbReference type="EMBL" id="OYD56339.1"/>
    </source>
</evidence>
<comment type="caution">
    <text evidence="1">The sequence shown here is derived from an EMBL/GenBank/DDBJ whole genome shotgun (WGS) entry which is preliminary data.</text>
</comment>
<dbReference type="InterPro" id="IPR011006">
    <property type="entry name" value="CheY-like_superfamily"/>
</dbReference>
<dbReference type="Proteomes" id="UP000215059">
    <property type="component" value="Unassembled WGS sequence"/>
</dbReference>
<evidence type="ECO:0008006" key="3">
    <source>
        <dbReference type="Google" id="ProtNLM"/>
    </source>
</evidence>
<protein>
    <recommendedName>
        <fullName evidence="3">Response regulatory domain-containing protein</fullName>
    </recommendedName>
</protein>
<proteinExistence type="predicted"/>
<dbReference type="RefSeq" id="WP_133063613.1">
    <property type="nucleotide sequence ID" value="NZ_NOII01000019.1"/>
</dbReference>
<organism evidence="1 2">
    <name type="scientific">Fictibacillus aquaticus</name>
    <dbReference type="NCBI Taxonomy" id="2021314"/>
    <lineage>
        <taxon>Bacteria</taxon>
        <taxon>Bacillati</taxon>
        <taxon>Bacillota</taxon>
        <taxon>Bacilli</taxon>
        <taxon>Bacillales</taxon>
        <taxon>Fictibacillaceae</taxon>
        <taxon>Fictibacillus</taxon>
    </lineage>
</organism>
<keyword evidence="2" id="KW-1185">Reference proteome</keyword>
<gene>
    <name evidence="1" type="ORF">CGZ90_17925</name>
</gene>
<dbReference type="EMBL" id="NOII01000019">
    <property type="protein sequence ID" value="OYD56339.1"/>
    <property type="molecule type" value="Genomic_DNA"/>
</dbReference>
<dbReference type="SUPFAM" id="SSF52172">
    <property type="entry name" value="CheY-like"/>
    <property type="match status" value="1"/>
</dbReference>
<reference evidence="1 2" key="1">
    <citation type="submission" date="2017-07" db="EMBL/GenBank/DDBJ databases">
        <title>Fictibacillus sp. nov. GDSW-R2A3 Genome sequencing and assembly.</title>
        <authorList>
            <person name="Mayilraj S."/>
        </authorList>
    </citation>
    <scope>NUCLEOTIDE SEQUENCE [LARGE SCALE GENOMIC DNA]</scope>
    <source>
        <strain evidence="1 2">GDSW-R2A3</strain>
    </source>
</reference>
<name>A0A235F4Z9_9BACL</name>
<feature type="non-terminal residue" evidence="1">
    <location>
        <position position="128"/>
    </location>
</feature>
<dbReference type="Gene3D" id="3.40.50.2300">
    <property type="match status" value="1"/>
</dbReference>
<dbReference type="AlphaFoldDB" id="A0A235F4Z9"/>
<accession>A0A235F4Z9</accession>
<evidence type="ECO:0000313" key="2">
    <source>
        <dbReference type="Proteomes" id="UP000215059"/>
    </source>
</evidence>